<dbReference type="InterPro" id="IPR044135">
    <property type="entry name" value="Met-tRNA-FMT_C"/>
</dbReference>
<evidence type="ECO:0000259" key="6">
    <source>
        <dbReference type="Pfam" id="PF00551"/>
    </source>
</evidence>
<dbReference type="SUPFAM" id="SSF50486">
    <property type="entry name" value="FMT C-terminal domain-like"/>
    <property type="match status" value="1"/>
</dbReference>
<dbReference type="InterPro" id="IPR002376">
    <property type="entry name" value="Formyl_transf_N"/>
</dbReference>
<keyword evidence="4 5" id="KW-0648">Protein biosynthesis</keyword>
<dbReference type="HAMAP" id="MF_00182">
    <property type="entry name" value="Formyl_trans"/>
    <property type="match status" value="1"/>
</dbReference>
<dbReference type="CDD" id="cd08704">
    <property type="entry name" value="Met_tRNA_FMT_C"/>
    <property type="match status" value="1"/>
</dbReference>
<name>A0A9D7SV02_9BACT</name>
<dbReference type="InterPro" id="IPR005793">
    <property type="entry name" value="Formyl_trans_C"/>
</dbReference>
<gene>
    <name evidence="5" type="primary">fmt</name>
    <name evidence="8" type="ORF">IPP15_03265</name>
</gene>
<dbReference type="Proteomes" id="UP000808337">
    <property type="component" value="Unassembled WGS sequence"/>
</dbReference>
<feature type="domain" description="Formyl transferase N-terminal" evidence="6">
    <location>
        <begin position="7"/>
        <end position="176"/>
    </location>
</feature>
<dbReference type="InterPro" id="IPR041711">
    <property type="entry name" value="Met-tRNA-FMT_N"/>
</dbReference>
<dbReference type="GO" id="GO:0004479">
    <property type="term" value="F:methionyl-tRNA formyltransferase activity"/>
    <property type="evidence" value="ECO:0007669"/>
    <property type="project" value="UniProtKB-UniRule"/>
</dbReference>
<dbReference type="Gene3D" id="3.40.50.12230">
    <property type="match status" value="1"/>
</dbReference>
<dbReference type="InterPro" id="IPR005794">
    <property type="entry name" value="Fmt"/>
</dbReference>
<evidence type="ECO:0000313" key="8">
    <source>
        <dbReference type="EMBL" id="MBK9981439.1"/>
    </source>
</evidence>
<sequence length="312" mass="34825">MINRNLKIVFMGTPEFAVPALEILADAGYPIVGVITSPDKPGGRGLRQLMISPVKSFAQSRGIKVLQPLNLKSPKFLKELEELNADLQVVVAFRMLPEAVWNMPRLGTMNLHGSLLPAYRGAAPIQWAIIRGEKTTGLTTFMLQHEIDEGRILKQLEIQILEHDDAGSLHDRMMYAGSGLVLGSVDLIQSCKANFVSQDEQMASFAPKIHHEDGHIHWEKTYTEINNLVRGMAPYPGAWTLLDGLELKIYRTSVFSQKTDRPHGLLVFASKKLIVQCKDGELEILEVQLAGKKKMSAKDFINGYKIRNLNLT</sequence>
<evidence type="ECO:0000256" key="1">
    <source>
        <dbReference type="ARBA" id="ARBA00010699"/>
    </source>
</evidence>
<organism evidence="8 9">
    <name type="scientific">Candidatus Opimibacter skivensis</name>
    <dbReference type="NCBI Taxonomy" id="2982028"/>
    <lineage>
        <taxon>Bacteria</taxon>
        <taxon>Pseudomonadati</taxon>
        <taxon>Bacteroidota</taxon>
        <taxon>Saprospiria</taxon>
        <taxon>Saprospirales</taxon>
        <taxon>Saprospiraceae</taxon>
        <taxon>Candidatus Opimibacter</taxon>
    </lineage>
</organism>
<keyword evidence="3 5" id="KW-0808">Transferase</keyword>
<feature type="domain" description="Formyl transferase C-terminal" evidence="7">
    <location>
        <begin position="208"/>
        <end position="304"/>
    </location>
</feature>
<dbReference type="InterPro" id="IPR036477">
    <property type="entry name" value="Formyl_transf_N_sf"/>
</dbReference>
<evidence type="ECO:0000313" key="9">
    <source>
        <dbReference type="Proteomes" id="UP000808337"/>
    </source>
</evidence>
<dbReference type="GO" id="GO:0005829">
    <property type="term" value="C:cytosol"/>
    <property type="evidence" value="ECO:0007669"/>
    <property type="project" value="TreeGrafter"/>
</dbReference>
<dbReference type="SUPFAM" id="SSF53328">
    <property type="entry name" value="Formyltransferase"/>
    <property type="match status" value="1"/>
</dbReference>
<evidence type="ECO:0000259" key="7">
    <source>
        <dbReference type="Pfam" id="PF02911"/>
    </source>
</evidence>
<comment type="catalytic activity">
    <reaction evidence="5">
        <text>L-methionyl-tRNA(fMet) + (6R)-10-formyltetrahydrofolate = N-formyl-L-methionyl-tRNA(fMet) + (6S)-5,6,7,8-tetrahydrofolate + H(+)</text>
        <dbReference type="Rhea" id="RHEA:24380"/>
        <dbReference type="Rhea" id="RHEA-COMP:9952"/>
        <dbReference type="Rhea" id="RHEA-COMP:9953"/>
        <dbReference type="ChEBI" id="CHEBI:15378"/>
        <dbReference type="ChEBI" id="CHEBI:57453"/>
        <dbReference type="ChEBI" id="CHEBI:78530"/>
        <dbReference type="ChEBI" id="CHEBI:78844"/>
        <dbReference type="ChEBI" id="CHEBI:195366"/>
        <dbReference type="EC" id="2.1.2.9"/>
    </reaction>
</comment>
<dbReference type="Pfam" id="PF00551">
    <property type="entry name" value="Formyl_trans_N"/>
    <property type="match status" value="1"/>
</dbReference>
<comment type="similarity">
    <text evidence="1 5">Belongs to the Fmt family.</text>
</comment>
<dbReference type="EMBL" id="JADKGY010000001">
    <property type="protein sequence ID" value="MBK9981439.1"/>
    <property type="molecule type" value="Genomic_DNA"/>
</dbReference>
<evidence type="ECO:0000256" key="4">
    <source>
        <dbReference type="ARBA" id="ARBA00022917"/>
    </source>
</evidence>
<comment type="function">
    <text evidence="5">Attaches a formyl group to the free amino group of methionyl-tRNA(fMet). The formyl group appears to play a dual role in the initiator identity of N-formylmethionyl-tRNA by promoting its recognition by IF2 and preventing the misappropriation of this tRNA by the elongation apparatus.</text>
</comment>
<protein>
    <recommendedName>
        <fullName evidence="2 5">Methionyl-tRNA formyltransferase</fullName>
        <ecNumber evidence="2 5">2.1.2.9</ecNumber>
    </recommendedName>
</protein>
<comment type="caution">
    <text evidence="8">The sequence shown here is derived from an EMBL/GenBank/DDBJ whole genome shotgun (WGS) entry which is preliminary data.</text>
</comment>
<evidence type="ECO:0000256" key="3">
    <source>
        <dbReference type="ARBA" id="ARBA00022679"/>
    </source>
</evidence>
<dbReference type="EC" id="2.1.2.9" evidence="2 5"/>
<proteinExistence type="inferred from homology"/>
<evidence type="ECO:0000256" key="5">
    <source>
        <dbReference type="HAMAP-Rule" id="MF_00182"/>
    </source>
</evidence>
<feature type="binding site" evidence="5">
    <location>
        <begin position="114"/>
        <end position="117"/>
    </location>
    <ligand>
        <name>(6S)-5,6,7,8-tetrahydrofolate</name>
        <dbReference type="ChEBI" id="CHEBI:57453"/>
    </ligand>
</feature>
<dbReference type="PANTHER" id="PTHR11138">
    <property type="entry name" value="METHIONYL-TRNA FORMYLTRANSFERASE"/>
    <property type="match status" value="1"/>
</dbReference>
<dbReference type="Pfam" id="PF02911">
    <property type="entry name" value="Formyl_trans_C"/>
    <property type="match status" value="1"/>
</dbReference>
<dbReference type="PANTHER" id="PTHR11138:SF5">
    <property type="entry name" value="METHIONYL-TRNA FORMYLTRANSFERASE, MITOCHONDRIAL"/>
    <property type="match status" value="1"/>
</dbReference>
<dbReference type="CDD" id="cd08646">
    <property type="entry name" value="FMT_core_Met-tRNA-FMT_N"/>
    <property type="match status" value="1"/>
</dbReference>
<accession>A0A9D7SV02</accession>
<dbReference type="InterPro" id="IPR011034">
    <property type="entry name" value="Formyl_transferase-like_C_sf"/>
</dbReference>
<evidence type="ECO:0000256" key="2">
    <source>
        <dbReference type="ARBA" id="ARBA00012261"/>
    </source>
</evidence>
<reference evidence="8 9" key="1">
    <citation type="submission" date="2020-10" db="EMBL/GenBank/DDBJ databases">
        <title>Connecting structure to function with the recovery of over 1000 high-quality activated sludge metagenome-assembled genomes encoding full-length rRNA genes using long-read sequencing.</title>
        <authorList>
            <person name="Singleton C.M."/>
            <person name="Petriglieri F."/>
            <person name="Kristensen J.M."/>
            <person name="Kirkegaard R.H."/>
            <person name="Michaelsen T.Y."/>
            <person name="Andersen M.H."/>
            <person name="Karst S.M."/>
            <person name="Dueholm M.S."/>
            <person name="Nielsen P.H."/>
            <person name="Albertsen M."/>
        </authorList>
    </citation>
    <scope>NUCLEOTIDE SEQUENCE [LARGE SCALE GENOMIC DNA]</scope>
    <source>
        <strain evidence="8">Ribe_18-Q3-R11-54_MAXAC.273</strain>
    </source>
</reference>
<dbReference type="NCBIfam" id="TIGR00460">
    <property type="entry name" value="fmt"/>
    <property type="match status" value="1"/>
</dbReference>
<dbReference type="AlphaFoldDB" id="A0A9D7SV02"/>